<keyword evidence="4" id="KW-0804">Transcription</keyword>
<evidence type="ECO:0000256" key="4">
    <source>
        <dbReference type="ARBA" id="ARBA00023163"/>
    </source>
</evidence>
<reference evidence="7" key="1">
    <citation type="journal article" date="2021" name="PeerJ">
        <title>Extensive microbial diversity within the chicken gut microbiome revealed by metagenomics and culture.</title>
        <authorList>
            <person name="Gilroy R."/>
            <person name="Ravi A."/>
            <person name="Getino M."/>
            <person name="Pursley I."/>
            <person name="Horton D.L."/>
            <person name="Alikhan N.F."/>
            <person name="Baker D."/>
            <person name="Gharbi K."/>
            <person name="Hall N."/>
            <person name="Watson M."/>
            <person name="Adriaenssens E.M."/>
            <person name="Foster-Nyarko E."/>
            <person name="Jarju S."/>
            <person name="Secka A."/>
            <person name="Antonio M."/>
            <person name="Oren A."/>
            <person name="Chaudhuri R.R."/>
            <person name="La Ragione R."/>
            <person name="Hildebrand F."/>
            <person name="Pallen M.J."/>
        </authorList>
    </citation>
    <scope>NUCLEOTIDE SEQUENCE</scope>
    <source>
        <strain evidence="7">G3-2149</strain>
    </source>
</reference>
<dbReference type="Pfam" id="PF00126">
    <property type="entry name" value="HTH_1"/>
    <property type="match status" value="1"/>
</dbReference>
<dbReference type="SUPFAM" id="SSF46785">
    <property type="entry name" value="Winged helix' DNA-binding domain"/>
    <property type="match status" value="1"/>
</dbReference>
<evidence type="ECO:0000259" key="6">
    <source>
        <dbReference type="PROSITE" id="PS50931"/>
    </source>
</evidence>
<evidence type="ECO:0000256" key="1">
    <source>
        <dbReference type="ARBA" id="ARBA00009437"/>
    </source>
</evidence>
<dbReference type="CDD" id="cd05466">
    <property type="entry name" value="PBP2_LTTR_substrate"/>
    <property type="match status" value="1"/>
</dbReference>
<feature type="domain" description="HTH lysR-type" evidence="6">
    <location>
        <begin position="1"/>
        <end position="58"/>
    </location>
</feature>
<dbReference type="InterPro" id="IPR050950">
    <property type="entry name" value="HTH-type_LysR_regulators"/>
</dbReference>
<organism evidence="7 8">
    <name type="scientific">Candidatus Paraprevotella stercoravium</name>
    <dbReference type="NCBI Taxonomy" id="2838725"/>
    <lineage>
        <taxon>Bacteria</taxon>
        <taxon>Pseudomonadati</taxon>
        <taxon>Bacteroidota</taxon>
        <taxon>Bacteroidia</taxon>
        <taxon>Bacteroidales</taxon>
        <taxon>Prevotellaceae</taxon>
        <taxon>Paraprevotella</taxon>
    </lineage>
</organism>
<keyword evidence="3" id="KW-0238">DNA-binding</keyword>
<dbReference type="PROSITE" id="PS50931">
    <property type="entry name" value="HTH_LYSR"/>
    <property type="match status" value="1"/>
</dbReference>
<gene>
    <name evidence="7" type="ORF">H9789_11360</name>
</gene>
<dbReference type="InterPro" id="IPR036388">
    <property type="entry name" value="WH-like_DNA-bd_sf"/>
</dbReference>
<dbReference type="InterPro" id="IPR005119">
    <property type="entry name" value="LysR_subst-bd"/>
</dbReference>
<dbReference type="Gene3D" id="1.10.10.10">
    <property type="entry name" value="Winged helix-like DNA-binding domain superfamily/Winged helix DNA-binding domain"/>
    <property type="match status" value="1"/>
</dbReference>
<evidence type="ECO:0000313" key="8">
    <source>
        <dbReference type="Proteomes" id="UP000823865"/>
    </source>
</evidence>
<sequence>MELTPLKYFCKLSEVLSFTEASKELFITQSTLSQSIKQLEEELGAPLFDRIGKKIYITEAGQSFLNYARKALEEISSGIEEIKEKQQIFNGKIRIGVIHSLYPFISSCILKFSRRYPDAQLSIYYSHSILELVEMVSNNELDFALSYKPDEVASVLEIRSFLNFPLCVIAAKDHPAAIRKVFDLKDLNDYPLALFPKNLYTRKVIERMLLKHHIKVRPQVEVNSTTILLEMVATGHWISLLSQDIARHTPDLKSIPIKGSGESMQAAFLSLKGKKKSLLTEKFIDMLKEIHQEDKRERMKEKETHQAQKLENHTTE</sequence>
<proteinExistence type="inferred from homology"/>
<dbReference type="GO" id="GO:0005829">
    <property type="term" value="C:cytosol"/>
    <property type="evidence" value="ECO:0007669"/>
    <property type="project" value="TreeGrafter"/>
</dbReference>
<feature type="region of interest" description="Disordered" evidence="5">
    <location>
        <begin position="293"/>
        <end position="316"/>
    </location>
</feature>
<dbReference type="Pfam" id="PF03466">
    <property type="entry name" value="LysR_substrate"/>
    <property type="match status" value="1"/>
</dbReference>
<dbReference type="PRINTS" id="PR00039">
    <property type="entry name" value="HTHLYSR"/>
</dbReference>
<dbReference type="Proteomes" id="UP000823865">
    <property type="component" value="Unassembled WGS sequence"/>
</dbReference>
<dbReference type="GO" id="GO:0003677">
    <property type="term" value="F:DNA binding"/>
    <property type="evidence" value="ECO:0007669"/>
    <property type="project" value="UniProtKB-KW"/>
</dbReference>
<dbReference type="FunFam" id="1.10.10.10:FF:000001">
    <property type="entry name" value="LysR family transcriptional regulator"/>
    <property type="match status" value="1"/>
</dbReference>
<dbReference type="InterPro" id="IPR036390">
    <property type="entry name" value="WH_DNA-bd_sf"/>
</dbReference>
<reference evidence="7" key="2">
    <citation type="submission" date="2021-04" db="EMBL/GenBank/DDBJ databases">
        <authorList>
            <person name="Gilroy R."/>
        </authorList>
    </citation>
    <scope>NUCLEOTIDE SEQUENCE</scope>
    <source>
        <strain evidence="7">G3-2149</strain>
    </source>
</reference>
<dbReference type="Gene3D" id="3.40.190.290">
    <property type="match status" value="1"/>
</dbReference>
<evidence type="ECO:0000256" key="5">
    <source>
        <dbReference type="SAM" id="MobiDB-lite"/>
    </source>
</evidence>
<name>A0A9E2P234_9BACT</name>
<keyword evidence="2" id="KW-0805">Transcription regulation</keyword>
<dbReference type="AlphaFoldDB" id="A0A9E2P234"/>
<dbReference type="PANTHER" id="PTHR30419">
    <property type="entry name" value="HTH-TYPE TRANSCRIPTIONAL REGULATOR YBHD"/>
    <property type="match status" value="1"/>
</dbReference>
<comment type="similarity">
    <text evidence="1">Belongs to the LysR transcriptional regulatory family.</text>
</comment>
<evidence type="ECO:0000256" key="2">
    <source>
        <dbReference type="ARBA" id="ARBA00023015"/>
    </source>
</evidence>
<dbReference type="SUPFAM" id="SSF53850">
    <property type="entry name" value="Periplasmic binding protein-like II"/>
    <property type="match status" value="1"/>
</dbReference>
<protein>
    <submittedName>
        <fullName evidence="7">LysR family transcriptional regulator</fullName>
    </submittedName>
</protein>
<dbReference type="InterPro" id="IPR000847">
    <property type="entry name" value="LysR_HTH_N"/>
</dbReference>
<evidence type="ECO:0000313" key="7">
    <source>
        <dbReference type="EMBL" id="MBU3854388.1"/>
    </source>
</evidence>
<dbReference type="GO" id="GO:0003700">
    <property type="term" value="F:DNA-binding transcription factor activity"/>
    <property type="evidence" value="ECO:0007669"/>
    <property type="project" value="InterPro"/>
</dbReference>
<comment type="caution">
    <text evidence="7">The sequence shown here is derived from an EMBL/GenBank/DDBJ whole genome shotgun (WGS) entry which is preliminary data.</text>
</comment>
<accession>A0A9E2P234</accession>
<dbReference type="EMBL" id="JAHLFU010000229">
    <property type="protein sequence ID" value="MBU3854388.1"/>
    <property type="molecule type" value="Genomic_DNA"/>
</dbReference>
<evidence type="ECO:0000256" key="3">
    <source>
        <dbReference type="ARBA" id="ARBA00023125"/>
    </source>
</evidence>